<keyword evidence="3 8" id="KW-0479">Metal-binding</keyword>
<evidence type="ECO:0000259" key="9">
    <source>
        <dbReference type="Pfam" id="PF00586"/>
    </source>
</evidence>
<dbReference type="AlphaFoldDB" id="A0A178MDS9"/>
<feature type="binding site" evidence="8">
    <location>
        <position position="761"/>
    </location>
    <ligand>
        <name>substrate</name>
    </ligand>
</feature>
<feature type="domain" description="PurM-like C-terminal" evidence="10">
    <location>
        <begin position="420"/>
        <end position="574"/>
    </location>
</feature>
<dbReference type="EC" id="6.3.5.3" evidence="8"/>
<dbReference type="Pfam" id="PF02769">
    <property type="entry name" value="AIRS_C"/>
    <property type="match status" value="2"/>
</dbReference>
<dbReference type="CDD" id="cd02203">
    <property type="entry name" value="PurL_repeat1"/>
    <property type="match status" value="1"/>
</dbReference>
<keyword evidence="5 8" id="KW-0658">Purine biosynthesis</keyword>
<feature type="binding site" evidence="8">
    <location>
        <position position="305"/>
    </location>
    <ligand>
        <name>ATP</name>
        <dbReference type="ChEBI" id="CHEBI:30616"/>
    </ligand>
</feature>
<dbReference type="GO" id="GO:0000287">
    <property type="term" value="F:magnesium ion binding"/>
    <property type="evidence" value="ECO:0007669"/>
    <property type="project" value="UniProtKB-UniRule"/>
</dbReference>
<comment type="subcellular location">
    <subcellularLocation>
        <location evidence="8">Cytoplasm</location>
    </subcellularLocation>
</comment>
<feature type="binding site" evidence="8">
    <location>
        <position position="331"/>
    </location>
    <ligand>
        <name>Mg(2+)</name>
        <dbReference type="ChEBI" id="CHEBI:18420"/>
        <label>2</label>
    </ligand>
</feature>
<dbReference type="GO" id="GO:0005524">
    <property type="term" value="F:ATP binding"/>
    <property type="evidence" value="ECO:0007669"/>
    <property type="project" value="UniProtKB-UniRule"/>
</dbReference>
<keyword evidence="13" id="KW-1185">Reference proteome</keyword>
<dbReference type="Gene3D" id="3.30.1330.10">
    <property type="entry name" value="PurM-like, N-terminal domain"/>
    <property type="match status" value="2"/>
</dbReference>
<comment type="caution">
    <text evidence="12">The sequence shown here is derived from an EMBL/GenBank/DDBJ whole genome shotgun (WGS) entry which is preliminary data.</text>
</comment>
<dbReference type="SUPFAM" id="SSF56042">
    <property type="entry name" value="PurM C-terminal domain-like"/>
    <property type="match status" value="2"/>
</dbReference>
<comment type="subunit">
    <text evidence="8">Monomer. Part of the FGAM synthase complex composed of 1 PurL, 1 PurQ and 2 PurS subunits.</text>
</comment>
<evidence type="ECO:0000256" key="5">
    <source>
        <dbReference type="ARBA" id="ARBA00022755"/>
    </source>
</evidence>
<dbReference type="SUPFAM" id="SSF55326">
    <property type="entry name" value="PurM N-terminal domain-like"/>
    <property type="match status" value="2"/>
</dbReference>
<dbReference type="EMBL" id="LWQS01000041">
    <property type="protein sequence ID" value="OAN46932.1"/>
    <property type="molecule type" value="Genomic_DNA"/>
</dbReference>
<keyword evidence="7 8" id="KW-0460">Magnesium</keyword>
<feature type="binding site" evidence="8">
    <location>
        <position position="330"/>
    </location>
    <ligand>
        <name>substrate</name>
    </ligand>
</feature>
<evidence type="ECO:0000256" key="3">
    <source>
        <dbReference type="ARBA" id="ARBA00022723"/>
    </source>
</evidence>
<sequence>MPLYLVTVASRAAASPQTLYLLAGNELVPAAVSLVVDQLLHDPIVQQAHWQVVEENRPLTDPFLPATEALVLEVAYRPGVTDSEGESALEGARRLGVRGIEHARALRRYLLPPETDPAQAAADLSIDVVHTTIAYHTGQPHAARTAFYTMLVADPAPAKPVVATVPLRAADDAELLEISRRGVLALDLAEMRAIQAYFAAQGRDPTDGELETIAQTWSEHCSHKTFKARVQYEQPPEELPANAALHPMLARLATGKADIDSLIRTFLMRATEQALAGRDDAWVLSAFVDNAGILAFGHDYEVSYKVETHNHPSALEPFGGANTGVGGVIRDVLGVSARPIANIDVLCFGMPDAPPPPPGVLHPRRIASGVVAGVRDYGNKLGIPTVGGAVLFDPGYTANPLVYCGTVGIAPRGMHPRNVRPGDIIVVMGGRTGRDGIHGATFSSIELTHTTASEVGSAVQIGDPITEKKMLDVLLQARDAQLYSAITDCGAGGLSSAVGEMGAELGAEVHLEHVPCKYAGLQPWEIWLSEAQERMVLAVPPDRLVALLTLCTAEEVEATPIGRFTDDGRLRVYYHDLAVVDLDMDFLHEGRPQRILNARWEPSPALGRSPALAGVQPEAALLALLAHPSIASKERIIRTYDHEVGGGTVIKPLVGASLAGPSDAAVIKPVPHDPAGLALGFGICPRYGRHDPYWMALAAIDEALRNVVAVGGDPDRTAILDNFCWGDPKQPDRMAGLVRAAAACYDGAVAFGTPFISGKDSLNNEYRDADGNRVAIPPTLLISALSHVHDIGQCVTMDLKQAGDVIYLLGATRAEFAGSHLAAVGMIEDAGALPKVDLAVARTTFRALHRAIRAGLVRACHDLSEGGLAVAAAEMAIAGELGMHLTLDGIDLDPIALLFSETPSRFLIAVDPAQSAAFEAMLAGLPLTRLGVVTAAPEVQAVWHDQTLINLPVAQLRAVWQHGLDVISVKDEEL</sequence>
<evidence type="ECO:0000313" key="12">
    <source>
        <dbReference type="EMBL" id="OAN46932.1"/>
    </source>
</evidence>
<feature type="active site" description="Proton acceptor" evidence="8">
    <location>
        <position position="309"/>
    </location>
</feature>
<dbReference type="HAMAP" id="MF_00420">
    <property type="entry name" value="PurL_2"/>
    <property type="match status" value="1"/>
</dbReference>
<dbReference type="InterPro" id="IPR010918">
    <property type="entry name" value="PurM-like_C_dom"/>
</dbReference>
<dbReference type="InterPro" id="IPR036921">
    <property type="entry name" value="PurM-like_N_sf"/>
</dbReference>
<dbReference type="PANTHER" id="PTHR43555:SF1">
    <property type="entry name" value="PHOSPHORIBOSYLFORMYLGLYCINAMIDINE SYNTHASE SUBUNIT PURL"/>
    <property type="match status" value="1"/>
</dbReference>
<evidence type="ECO:0000256" key="7">
    <source>
        <dbReference type="ARBA" id="ARBA00022842"/>
    </source>
</evidence>
<keyword evidence="6 8" id="KW-0067">ATP-binding</keyword>
<evidence type="ECO:0000259" key="11">
    <source>
        <dbReference type="Pfam" id="PF18072"/>
    </source>
</evidence>
<dbReference type="RefSeq" id="WP_066785260.1">
    <property type="nucleotide sequence ID" value="NZ_LWQS01000041.1"/>
</dbReference>
<dbReference type="Pfam" id="PF00586">
    <property type="entry name" value="AIRS"/>
    <property type="match status" value="2"/>
</dbReference>
<dbReference type="InterPro" id="IPR041609">
    <property type="entry name" value="PurL_linker"/>
</dbReference>
<dbReference type="PANTHER" id="PTHR43555">
    <property type="entry name" value="PHOSPHORIBOSYLFORMYLGLYCINAMIDINE SYNTHASE SUBUNIT PURL"/>
    <property type="match status" value="1"/>
</dbReference>
<evidence type="ECO:0000256" key="2">
    <source>
        <dbReference type="ARBA" id="ARBA00022598"/>
    </source>
</evidence>
<dbReference type="InterPro" id="IPR016188">
    <property type="entry name" value="PurM-like_N"/>
</dbReference>
<evidence type="ECO:0000256" key="8">
    <source>
        <dbReference type="HAMAP-Rule" id="MF_00420"/>
    </source>
</evidence>
<dbReference type="STRING" id="1707952.A6A03_11535"/>
<comment type="similarity">
    <text evidence="8">Belongs to the FGAMS family.</text>
</comment>
<dbReference type="CDD" id="cd02204">
    <property type="entry name" value="PurL_repeat2"/>
    <property type="match status" value="1"/>
</dbReference>
<dbReference type="GO" id="GO:0004642">
    <property type="term" value="F:phosphoribosylformylglycinamidine synthase activity"/>
    <property type="evidence" value="ECO:0007669"/>
    <property type="project" value="UniProtKB-UniRule"/>
</dbReference>
<keyword evidence="1 8" id="KW-0963">Cytoplasm</keyword>
<feature type="binding site" evidence="8">
    <location>
        <position position="721"/>
    </location>
    <ligand>
        <name>ATP</name>
        <dbReference type="ChEBI" id="CHEBI:30616"/>
    </ligand>
</feature>
<gene>
    <name evidence="8" type="primary">purL</name>
    <name evidence="12" type="ORF">A6A03_11535</name>
</gene>
<organism evidence="12 13">
    <name type="scientific">Chloroflexus islandicus</name>
    <dbReference type="NCBI Taxonomy" id="1707952"/>
    <lineage>
        <taxon>Bacteria</taxon>
        <taxon>Bacillati</taxon>
        <taxon>Chloroflexota</taxon>
        <taxon>Chloroflexia</taxon>
        <taxon>Chloroflexales</taxon>
        <taxon>Chloroflexineae</taxon>
        <taxon>Chloroflexaceae</taxon>
        <taxon>Chloroflexus</taxon>
    </lineage>
</organism>
<feature type="active site" evidence="8">
    <location>
        <position position="220"/>
    </location>
</feature>
<feature type="binding site" evidence="8">
    <location>
        <position position="488"/>
    </location>
    <ligand>
        <name>Mg(2+)</name>
        <dbReference type="ChEBI" id="CHEBI:18420"/>
        <label>2</label>
    </ligand>
</feature>
<evidence type="ECO:0000313" key="13">
    <source>
        <dbReference type="Proteomes" id="UP000078287"/>
    </source>
</evidence>
<keyword evidence="2 8" id="KW-0436">Ligase</keyword>
<comment type="function">
    <text evidence="8">Part of the phosphoribosylformylglycinamidine synthase complex involved in the purines biosynthetic pathway. Catalyzes the ATP-dependent conversion of formylglycinamide ribonucleotide (FGAR) and glutamine to yield formylglycinamidine ribonucleotide (FGAM) and glutamate. The FGAM synthase complex is composed of three subunits. PurQ produces an ammonia molecule by converting glutamine to glutamate. PurL transfers the ammonia molecule to FGAR to form FGAM in an ATP-dependent manner. PurS interacts with PurQ and PurL and is thought to assist in the transfer of the ammonia molecule from PurQ to PurL.</text>
</comment>
<dbReference type="NCBIfam" id="TIGR01736">
    <property type="entry name" value="FGAM_synth_II"/>
    <property type="match status" value="1"/>
</dbReference>
<comment type="caution">
    <text evidence="8">Lacks conserved residue(s) required for the propagation of feature annotation.</text>
</comment>
<comment type="catalytic activity">
    <reaction evidence="8">
        <text>N(2)-formyl-N(1)-(5-phospho-beta-D-ribosyl)glycinamide + L-glutamine + ATP + H2O = 2-formamido-N(1)-(5-O-phospho-beta-D-ribosyl)acetamidine + L-glutamate + ADP + phosphate + H(+)</text>
        <dbReference type="Rhea" id="RHEA:17129"/>
        <dbReference type="ChEBI" id="CHEBI:15377"/>
        <dbReference type="ChEBI" id="CHEBI:15378"/>
        <dbReference type="ChEBI" id="CHEBI:29985"/>
        <dbReference type="ChEBI" id="CHEBI:30616"/>
        <dbReference type="ChEBI" id="CHEBI:43474"/>
        <dbReference type="ChEBI" id="CHEBI:58359"/>
        <dbReference type="ChEBI" id="CHEBI:147286"/>
        <dbReference type="ChEBI" id="CHEBI:147287"/>
        <dbReference type="ChEBI" id="CHEBI:456216"/>
        <dbReference type="EC" id="6.3.5.3"/>
    </reaction>
</comment>
<dbReference type="Proteomes" id="UP000078287">
    <property type="component" value="Unassembled WGS sequence"/>
</dbReference>
<dbReference type="OrthoDB" id="9804441at2"/>
<accession>A0A178MDS9</accession>
<evidence type="ECO:0000256" key="4">
    <source>
        <dbReference type="ARBA" id="ARBA00022741"/>
    </source>
</evidence>
<proteinExistence type="inferred from homology"/>
<feature type="binding site" evidence="8">
    <location>
        <position position="460"/>
    </location>
    <ligand>
        <name>substrate</name>
    </ligand>
</feature>
<feature type="binding site" evidence="8">
    <location>
        <position position="307"/>
    </location>
    <ligand>
        <name>Mg(2+)</name>
        <dbReference type="ChEBI" id="CHEBI:18420"/>
        <label>1</label>
    </ligand>
</feature>
<dbReference type="UniPathway" id="UPA00074">
    <property type="reaction ID" value="UER00128"/>
</dbReference>
<dbReference type="InterPro" id="IPR010074">
    <property type="entry name" value="PRibForGlyAmidine_synth_PurL"/>
</dbReference>
<protein>
    <recommendedName>
        <fullName evidence="8">Phosphoribosylformylglycinamidine synthase subunit PurL</fullName>
        <shortName evidence="8">FGAM synthase</shortName>
        <ecNumber evidence="8">6.3.5.3</ecNumber>
    </recommendedName>
    <alternativeName>
        <fullName evidence="8">Formylglycinamide ribonucleotide amidotransferase subunit II</fullName>
        <shortName evidence="8">FGAR amidotransferase II</shortName>
        <shortName evidence="8">FGAR-AT II</shortName>
    </alternativeName>
    <alternativeName>
        <fullName evidence="8">Glutamine amidotransferase PurL</fullName>
    </alternativeName>
    <alternativeName>
        <fullName evidence="8">Phosphoribosylformylglycinamidine synthase subunit II</fullName>
    </alternativeName>
</protein>
<feature type="binding site" evidence="8">
    <location>
        <position position="758"/>
    </location>
    <ligand>
        <name>ATP</name>
        <dbReference type="ChEBI" id="CHEBI:30616"/>
    </ligand>
</feature>
<dbReference type="Pfam" id="PF18072">
    <property type="entry name" value="FGAR-AT_linker"/>
    <property type="match status" value="1"/>
</dbReference>
<dbReference type="GO" id="GO:0006189">
    <property type="term" value="P:'de novo' IMP biosynthetic process"/>
    <property type="evidence" value="ECO:0007669"/>
    <property type="project" value="UniProtKB-UniRule"/>
</dbReference>
<evidence type="ECO:0000259" key="10">
    <source>
        <dbReference type="Pfam" id="PF02769"/>
    </source>
</evidence>
<name>A0A178MDS9_9CHLR</name>
<dbReference type="InterPro" id="IPR036676">
    <property type="entry name" value="PurM-like_C_sf"/>
</dbReference>
<dbReference type="Gene3D" id="1.10.8.750">
    <property type="entry name" value="Phosphoribosylformylglycinamidine synthase, linker domain"/>
    <property type="match status" value="1"/>
</dbReference>
<feature type="domain" description="Phosphoribosylformylglycinamidine synthase linker" evidence="11">
    <location>
        <begin position="177"/>
        <end position="224"/>
    </location>
</feature>
<feature type="domain" description="PurM-like N-terminal" evidence="9">
    <location>
        <begin position="662"/>
        <end position="762"/>
    </location>
</feature>
<evidence type="ECO:0000256" key="6">
    <source>
        <dbReference type="ARBA" id="ARBA00022840"/>
    </source>
</evidence>
<comment type="pathway">
    <text evidence="8">Purine metabolism; IMP biosynthesis via de novo pathway; 5-amino-1-(5-phospho-D-ribosyl)imidazole from N(2)-formyl-N(1)-(5-phospho-D-ribosyl)glycinamide: step 1/2.</text>
</comment>
<keyword evidence="4 8" id="KW-0547">Nucleotide-binding</keyword>
<feature type="domain" description="PurM-like N-terminal" evidence="9">
    <location>
        <begin position="289"/>
        <end position="410"/>
    </location>
</feature>
<dbReference type="Gene3D" id="3.90.650.10">
    <property type="entry name" value="PurM-like C-terminal domain"/>
    <property type="match status" value="2"/>
</dbReference>
<feature type="domain" description="PurM-like C-terminal" evidence="10">
    <location>
        <begin position="801"/>
        <end position="943"/>
    </location>
</feature>
<dbReference type="GO" id="GO:0005737">
    <property type="term" value="C:cytoplasm"/>
    <property type="evidence" value="ECO:0007669"/>
    <property type="project" value="UniProtKB-SubCell"/>
</dbReference>
<evidence type="ECO:0000256" key="1">
    <source>
        <dbReference type="ARBA" id="ARBA00022490"/>
    </source>
</evidence>
<reference evidence="12 13" key="1">
    <citation type="submission" date="2016-04" db="EMBL/GenBank/DDBJ databases">
        <title>Chloroflexus islandicus sp. nov., a thermophilic filamentous anoxygenic phototrophic bacterium from geyser Strokkur (Iceland).</title>
        <authorList>
            <person name="Gaisin V.A."/>
            <person name="Kalashnikov A.M."/>
            <person name="Sukhacheva M.V."/>
            <person name="Grouzdev D.S."/>
            <person name="Ivanov T.M."/>
            <person name="Kuznetsov B."/>
            <person name="Gorlenko V.M."/>
        </authorList>
    </citation>
    <scope>NUCLEOTIDE SEQUENCE [LARGE SCALE GENOMIC DNA]</scope>
    <source>
        <strain evidence="13">isl-2</strain>
    </source>
</reference>